<feature type="domain" description="Integrase catalytic" evidence="2">
    <location>
        <begin position="109"/>
        <end position="272"/>
    </location>
</feature>
<dbReference type="GO" id="GO:0003676">
    <property type="term" value="F:nucleic acid binding"/>
    <property type="evidence" value="ECO:0007669"/>
    <property type="project" value="InterPro"/>
</dbReference>
<dbReference type="SUPFAM" id="SSF53098">
    <property type="entry name" value="Ribonuclease H-like"/>
    <property type="match status" value="1"/>
</dbReference>
<dbReference type="InterPro" id="IPR036397">
    <property type="entry name" value="RNaseH_sf"/>
</dbReference>
<dbReference type="InterPro" id="IPR025724">
    <property type="entry name" value="GAG-pre-integrase_dom"/>
</dbReference>
<dbReference type="Pfam" id="PF13976">
    <property type="entry name" value="gag_pre-integrs"/>
    <property type="match status" value="1"/>
</dbReference>
<dbReference type="SUPFAM" id="SSF56672">
    <property type="entry name" value="DNA/RNA polymerases"/>
    <property type="match status" value="1"/>
</dbReference>
<dbReference type="InterPro" id="IPR001584">
    <property type="entry name" value="Integrase_cat-core"/>
</dbReference>
<dbReference type="AlphaFoldDB" id="A0A8J6CUZ6"/>
<organism evidence="3 4">
    <name type="scientific">Gossypium anomalum</name>
    <dbReference type="NCBI Taxonomy" id="47600"/>
    <lineage>
        <taxon>Eukaryota</taxon>
        <taxon>Viridiplantae</taxon>
        <taxon>Streptophyta</taxon>
        <taxon>Embryophyta</taxon>
        <taxon>Tracheophyta</taxon>
        <taxon>Spermatophyta</taxon>
        <taxon>Magnoliopsida</taxon>
        <taxon>eudicotyledons</taxon>
        <taxon>Gunneridae</taxon>
        <taxon>Pentapetalae</taxon>
        <taxon>rosids</taxon>
        <taxon>malvids</taxon>
        <taxon>Malvales</taxon>
        <taxon>Malvaceae</taxon>
        <taxon>Malvoideae</taxon>
        <taxon>Gossypium</taxon>
    </lineage>
</organism>
<dbReference type="Pfam" id="PF07727">
    <property type="entry name" value="RVT_2"/>
    <property type="match status" value="1"/>
</dbReference>
<evidence type="ECO:0000313" key="3">
    <source>
        <dbReference type="EMBL" id="KAG8484431.1"/>
    </source>
</evidence>
<reference evidence="3 4" key="1">
    <citation type="journal article" date="2021" name="bioRxiv">
        <title>The Gossypium anomalum genome as a resource for cotton improvement and evolutionary analysis of hybrid incompatibility.</title>
        <authorList>
            <person name="Grover C.E."/>
            <person name="Yuan D."/>
            <person name="Arick M.A."/>
            <person name="Miller E.R."/>
            <person name="Hu G."/>
            <person name="Peterson D.G."/>
            <person name="Wendel J.F."/>
            <person name="Udall J.A."/>
        </authorList>
    </citation>
    <scope>NUCLEOTIDE SEQUENCE [LARGE SCALE GENOMIC DNA]</scope>
    <source>
        <strain evidence="3">JFW-Udall</strain>
        <tissue evidence="3">Leaf</tissue>
    </source>
</reference>
<evidence type="ECO:0000313" key="4">
    <source>
        <dbReference type="Proteomes" id="UP000701853"/>
    </source>
</evidence>
<comment type="caution">
    <text evidence="3">The sequence shown here is derived from an EMBL/GenBank/DDBJ whole genome shotgun (WGS) entry which is preliminary data.</text>
</comment>
<dbReference type="GO" id="GO:0015074">
    <property type="term" value="P:DNA integration"/>
    <property type="evidence" value="ECO:0007669"/>
    <property type="project" value="InterPro"/>
</dbReference>
<dbReference type="Proteomes" id="UP000701853">
    <property type="component" value="Chromosome 9"/>
</dbReference>
<dbReference type="PANTHER" id="PTHR11439:SF455">
    <property type="entry name" value="RLK (RECEPTOR-LIKE PROTEIN KINASE) 8, PUTATIVE-RELATED"/>
    <property type="match status" value="1"/>
</dbReference>
<gene>
    <name evidence="3" type="ORF">CXB51_022868</name>
</gene>
<feature type="region of interest" description="Disordered" evidence="1">
    <location>
        <begin position="381"/>
        <end position="403"/>
    </location>
</feature>
<dbReference type="Gene3D" id="3.30.420.10">
    <property type="entry name" value="Ribonuclease H-like superfamily/Ribonuclease H"/>
    <property type="match status" value="1"/>
</dbReference>
<dbReference type="InterPro" id="IPR043502">
    <property type="entry name" value="DNA/RNA_pol_sf"/>
</dbReference>
<dbReference type="InterPro" id="IPR057670">
    <property type="entry name" value="SH3_retrovirus"/>
</dbReference>
<keyword evidence="4" id="KW-1185">Reference proteome</keyword>
<dbReference type="EMBL" id="JAHUZN010000009">
    <property type="protein sequence ID" value="KAG8484431.1"/>
    <property type="molecule type" value="Genomic_DNA"/>
</dbReference>
<proteinExistence type="predicted"/>
<dbReference type="Pfam" id="PF25597">
    <property type="entry name" value="SH3_retrovirus"/>
    <property type="match status" value="1"/>
</dbReference>
<feature type="compositionally biased region" description="Polar residues" evidence="1">
    <location>
        <begin position="390"/>
        <end position="403"/>
    </location>
</feature>
<dbReference type="InterPro" id="IPR013103">
    <property type="entry name" value="RVT_2"/>
</dbReference>
<protein>
    <recommendedName>
        <fullName evidence="2">Integrase catalytic domain-containing protein</fullName>
    </recommendedName>
</protein>
<dbReference type="PANTHER" id="PTHR11439">
    <property type="entry name" value="GAG-POL-RELATED RETROTRANSPOSON"/>
    <property type="match status" value="1"/>
</dbReference>
<dbReference type="Pfam" id="PF00665">
    <property type="entry name" value="rve"/>
    <property type="match status" value="1"/>
</dbReference>
<dbReference type="InterPro" id="IPR012337">
    <property type="entry name" value="RNaseH-like_sf"/>
</dbReference>
<sequence length="984" mass="109328">MCFVKDIQTRNTLLVGHMHEGLYRFDVSKQSLPGTSVASQSVSAHLCTAQHSSPTELWHRRLGHPCSSVLGVVLRNCNISFNKNVVSSVCSACQIGKAHKLPFSPSQTVYSTPFELVVSDVWGPSHIKSNGFLYYVTFVDMHSRYTWIYFLKSKAEVLQCFLQFKQMVSVQFGCTIKSLQSDWGGEYQSLSRELARHGIQHRVTCPHTSEQNGVAERKHRQVVDMGLTLMAQASLPLDLWYYAFAHSVHLINRLPTPVLHKRSPYEVLYQDRPSYSYLKVLGCACYPCLRPYHRHKLQFRSAQCVFLGVGMNQKGYKCLDSSGRVFISRHVTFDESLFPFQKGFSLETSSPVDKSARCQLHFPVVEAEPVSVPVVSLSLPSPMSSHENHNGQSSSAMEASTPLSVAQSSSTPVALESLSASPIQTVHLPNAHPMQTRSKSGIFKPKLFTSVLGEEEPTSITAALQHPAWSAAAHAEYAALLANHTWDIVPLPTGRRAVGCKWIFKLKRNAGGSIARYKGRLVVKGYLQEAGVDFQETFSPVVKPTTIRVVLALAVSMGWSLRQVDINNAFLNGDLQEEIYMVQPPGFEQQGHDGQQLVCRLRKALYGLKQAPRAWFHKLKDFLLATGFVASKADNSLFVQRSGSQLLFVLVYVDDIIVTGNNSEVIDGFIRKLDAQFSLKDLGRLNYFLGIEVQYTSTGVSLNQRKYISDLLRKASMEKSNAAPTPMVTTAQLSAHTGTPVADAHLYRSLVGALQYVVITRPDIAYAVNKVCQFMHQPQDIHFRAVKRILRYLHGTLDYGLVFTKASKLMLEGFSDASWGSDVDDRRSTSGYCVFLGGNPVSWSSKKQPVVSRSSAEAEYRSLAHIVTEMVWIQSLLAELSVTSRGKALVWCDSSAAVAVAGNPVLHSKFKHVELDLFFVREKVAQGLFQIGHVPGQEQVADILTKPLSANQHKKFTSQLRVSINKKGNMERILTSSGHDRAKG</sequence>
<accession>A0A8J6CUZ6</accession>
<dbReference type="CDD" id="cd09272">
    <property type="entry name" value="RNase_HI_RT_Ty1"/>
    <property type="match status" value="1"/>
</dbReference>
<name>A0A8J6CUZ6_9ROSI</name>
<evidence type="ECO:0000259" key="2">
    <source>
        <dbReference type="PROSITE" id="PS50994"/>
    </source>
</evidence>
<evidence type="ECO:0000256" key="1">
    <source>
        <dbReference type="SAM" id="MobiDB-lite"/>
    </source>
</evidence>
<dbReference type="OrthoDB" id="1737296at2759"/>
<dbReference type="PROSITE" id="PS50994">
    <property type="entry name" value="INTEGRASE"/>
    <property type="match status" value="1"/>
</dbReference>